<evidence type="ECO:0000313" key="4">
    <source>
        <dbReference type="Proteomes" id="UP000609172"/>
    </source>
</evidence>
<reference evidence="3" key="1">
    <citation type="submission" date="2020-12" db="EMBL/GenBank/DDBJ databases">
        <title>Bacterial novel species Flavobacterium sp. SE-1-e isolated from soil.</title>
        <authorList>
            <person name="Jung H.-Y."/>
        </authorList>
    </citation>
    <scope>NUCLEOTIDE SEQUENCE</scope>
    <source>
        <strain evidence="3">SE-1-e</strain>
    </source>
</reference>
<dbReference type="RefSeq" id="WP_200105580.1">
    <property type="nucleotide sequence ID" value="NZ_JAEHFV010000002.1"/>
</dbReference>
<protein>
    <submittedName>
        <fullName evidence="3">PorP/SprF family type IX secretion system membrane protein</fullName>
    </submittedName>
</protein>
<accession>A0A934UJ75</accession>
<proteinExistence type="predicted"/>
<dbReference type="Proteomes" id="UP000609172">
    <property type="component" value="Unassembled WGS sequence"/>
</dbReference>
<name>A0A934UJ75_9FLAO</name>
<keyword evidence="2" id="KW-0732">Signal</keyword>
<feature type="coiled-coil region" evidence="1">
    <location>
        <begin position="511"/>
        <end position="625"/>
    </location>
</feature>
<sequence>MKKILLFITLFYGLNPSIQAQETDNGVVSFALPVRNSLKFNRYTINPAFSFARESASYASFYNKRQWVQFDDAPQTYLFSYSGRFLENEGIGVGVFQQNYGVLTTFGVIANFAHNLVLQEESNLTFGLNVAGYKSGLNNGKVVVNYPDPALDNVPSNMLLAVSPGINYGNAFWDVGLAVNNLVAYNFATSEMLKDNPEQGLQVHAMYTGYFDSYGFFDRSKFSGLVRSEFKKEKTVISGLAMITIPQGAWAQGGYNTLYGFSAGLGVNISPKIAIEYNYEKGTGNFSNFGASHEFVIAYKFTSKNYYYGEDEEGALITPAPVRKPVAATNKAPLPRVTPQERAAQAKLAADAKAKADAEAMQAKLAADMKAKADAEALKAKLAADAKVKADAEATKAKLAADAKAKADAEAMKAKLAADAKAKADAEALQAKQAADAKAKEAAAAQQAKLAAEAKTKADAEALKAKLAAEAKAKADAEALKVKLAADAKAKADAEAQEAKLAAEAKAKADAEALKAKLAAEAKAKADAEALKAKLAADAKAKADAEALLAKIAAEEKVKKEAEAEKARLAADAKAKADAEALKAKLAADAKAKADAEALQAKQAAEEKAAALAEAEKARLAAEAKAKADAEALQLKLAADAKAKADAEAAALLANANAKDQTAKSIDNLTDNWDANYKKQQDLIGQLNATVASKQKELDDMREENDLSEKGIYKAPKELVFKSVAEENAKLEALKNQINEVNRSQKMALDNVTKLYNDRLKTVPDKNDALNKMYAQKIEDLKAEQAQAEKSNAALLSNLEKIKVETEIEKKRRIKRANFENDQGKYAQDQAALKRIKETTKLSTTPLTASDFDFGEEQANMQIIKNVKNEKGGYYVILAVHSDVAKRDDFLKKAVASGRNDINFFYNVNTSKYYIYYERFDSLTDAQKALENKGKQPYNEKMAVVKLEN</sequence>
<dbReference type="Pfam" id="PF11751">
    <property type="entry name" value="PorP_SprF"/>
    <property type="match status" value="1"/>
</dbReference>
<evidence type="ECO:0000256" key="2">
    <source>
        <dbReference type="SAM" id="SignalP"/>
    </source>
</evidence>
<dbReference type="EMBL" id="JAEHFV010000002">
    <property type="protein sequence ID" value="MBK0369661.1"/>
    <property type="molecule type" value="Genomic_DNA"/>
</dbReference>
<comment type="caution">
    <text evidence="3">The sequence shown here is derived from an EMBL/GenBank/DDBJ whole genome shotgun (WGS) entry which is preliminary data.</text>
</comment>
<feature type="coiled-coil region" evidence="1">
    <location>
        <begin position="684"/>
        <end position="798"/>
    </location>
</feature>
<gene>
    <name evidence="3" type="ORF">I5M07_07395</name>
</gene>
<evidence type="ECO:0000256" key="1">
    <source>
        <dbReference type="SAM" id="Coils"/>
    </source>
</evidence>
<feature type="signal peptide" evidence="2">
    <location>
        <begin position="1"/>
        <end position="20"/>
    </location>
</feature>
<feature type="chain" id="PRO_5037035807" evidence="2">
    <location>
        <begin position="21"/>
        <end position="949"/>
    </location>
</feature>
<organism evidence="3 4">
    <name type="scientific">Flavobacterium agrisoli</name>
    <dbReference type="NCBI Taxonomy" id="2793066"/>
    <lineage>
        <taxon>Bacteria</taxon>
        <taxon>Pseudomonadati</taxon>
        <taxon>Bacteroidota</taxon>
        <taxon>Flavobacteriia</taxon>
        <taxon>Flavobacteriales</taxon>
        <taxon>Flavobacteriaceae</taxon>
        <taxon>Flavobacterium</taxon>
    </lineage>
</organism>
<keyword evidence="4" id="KW-1185">Reference proteome</keyword>
<dbReference type="AlphaFoldDB" id="A0A934UJ75"/>
<evidence type="ECO:0000313" key="3">
    <source>
        <dbReference type="EMBL" id="MBK0369661.1"/>
    </source>
</evidence>
<dbReference type="NCBIfam" id="TIGR03519">
    <property type="entry name" value="T9SS_PorP_fam"/>
    <property type="match status" value="1"/>
</dbReference>
<keyword evidence="1" id="KW-0175">Coiled coil</keyword>
<dbReference type="InterPro" id="IPR019861">
    <property type="entry name" value="PorP/SprF_Bacteroidetes"/>
</dbReference>